<evidence type="ECO:0000256" key="1">
    <source>
        <dbReference type="SAM" id="MobiDB-lite"/>
    </source>
</evidence>
<evidence type="ECO:0000313" key="2">
    <source>
        <dbReference type="EMBL" id="MBB5692487.1"/>
    </source>
</evidence>
<keyword evidence="3" id="KW-1185">Reference proteome</keyword>
<gene>
    <name evidence="2" type="ORF">FHS87_000502</name>
</gene>
<name>A0A840Y7Z2_9PROT</name>
<proteinExistence type="predicted"/>
<accession>A0A840Y7Z2</accession>
<feature type="region of interest" description="Disordered" evidence="1">
    <location>
        <begin position="1"/>
        <end position="71"/>
    </location>
</feature>
<dbReference type="AlphaFoldDB" id="A0A840Y7Z2"/>
<comment type="caution">
    <text evidence="2">The sequence shown here is derived from an EMBL/GenBank/DDBJ whole genome shotgun (WGS) entry which is preliminary data.</text>
</comment>
<dbReference type="Proteomes" id="UP000580654">
    <property type="component" value="Unassembled WGS sequence"/>
</dbReference>
<dbReference type="EMBL" id="JACIJD010000002">
    <property type="protein sequence ID" value="MBB5692487.1"/>
    <property type="molecule type" value="Genomic_DNA"/>
</dbReference>
<dbReference type="RefSeq" id="WP_184513534.1">
    <property type="nucleotide sequence ID" value="NZ_JACIJD010000002.1"/>
</dbReference>
<evidence type="ECO:0000313" key="3">
    <source>
        <dbReference type="Proteomes" id="UP000580654"/>
    </source>
</evidence>
<protein>
    <submittedName>
        <fullName evidence="2">Uncharacterized protein</fullName>
    </submittedName>
</protein>
<organism evidence="2 3">
    <name type="scientific">Muricoccus pecuniae</name>
    <dbReference type="NCBI Taxonomy" id="693023"/>
    <lineage>
        <taxon>Bacteria</taxon>
        <taxon>Pseudomonadati</taxon>
        <taxon>Pseudomonadota</taxon>
        <taxon>Alphaproteobacteria</taxon>
        <taxon>Acetobacterales</taxon>
        <taxon>Roseomonadaceae</taxon>
        <taxon>Muricoccus</taxon>
    </lineage>
</organism>
<feature type="compositionally biased region" description="Basic and acidic residues" evidence="1">
    <location>
        <begin position="1"/>
        <end position="10"/>
    </location>
</feature>
<feature type="compositionally biased region" description="Basic and acidic residues" evidence="1">
    <location>
        <begin position="54"/>
        <end position="71"/>
    </location>
</feature>
<reference evidence="2 3" key="1">
    <citation type="submission" date="2020-08" db="EMBL/GenBank/DDBJ databases">
        <title>Genomic Encyclopedia of Type Strains, Phase IV (KMG-IV): sequencing the most valuable type-strain genomes for metagenomic binning, comparative biology and taxonomic classification.</title>
        <authorList>
            <person name="Goeker M."/>
        </authorList>
    </citation>
    <scope>NUCLEOTIDE SEQUENCE [LARGE SCALE GENOMIC DNA]</scope>
    <source>
        <strain evidence="2 3">DSM 25622</strain>
    </source>
</reference>
<sequence>MSGTGKDEGKPAPAPQPSGGDKAHTEGGAPTDQAHEDAGDGTLSGSIPAGLSSRELRDLANSDKTDDTGTS</sequence>